<proteinExistence type="predicted"/>
<accession>A0A2P2N180</accession>
<keyword evidence="1" id="KW-0812">Transmembrane</keyword>
<keyword evidence="1" id="KW-0472">Membrane</keyword>
<keyword evidence="1" id="KW-1133">Transmembrane helix</keyword>
<dbReference type="EMBL" id="GGEC01055761">
    <property type="protein sequence ID" value="MBX36245.1"/>
    <property type="molecule type" value="Transcribed_RNA"/>
</dbReference>
<protein>
    <submittedName>
        <fullName evidence="2">Uncharacterized protein</fullName>
    </submittedName>
</protein>
<evidence type="ECO:0000313" key="2">
    <source>
        <dbReference type="EMBL" id="MBX36245.1"/>
    </source>
</evidence>
<dbReference type="AlphaFoldDB" id="A0A2P2N180"/>
<name>A0A2P2N180_RHIMU</name>
<feature type="transmembrane region" description="Helical" evidence="1">
    <location>
        <begin position="6"/>
        <end position="26"/>
    </location>
</feature>
<reference evidence="2" key="1">
    <citation type="submission" date="2018-02" db="EMBL/GenBank/DDBJ databases">
        <title>Rhizophora mucronata_Transcriptome.</title>
        <authorList>
            <person name="Meera S.P."/>
            <person name="Sreeshan A."/>
            <person name="Augustine A."/>
        </authorList>
    </citation>
    <scope>NUCLEOTIDE SEQUENCE</scope>
    <source>
        <tissue evidence="2">Leaf</tissue>
    </source>
</reference>
<sequence>MGINCANVFLYMCLYFFCSVCIFQCIKRMMVLILCRGYCGNHDGL</sequence>
<evidence type="ECO:0000256" key="1">
    <source>
        <dbReference type="SAM" id="Phobius"/>
    </source>
</evidence>
<organism evidence="2">
    <name type="scientific">Rhizophora mucronata</name>
    <name type="common">Asiatic mangrove</name>
    <dbReference type="NCBI Taxonomy" id="61149"/>
    <lineage>
        <taxon>Eukaryota</taxon>
        <taxon>Viridiplantae</taxon>
        <taxon>Streptophyta</taxon>
        <taxon>Embryophyta</taxon>
        <taxon>Tracheophyta</taxon>
        <taxon>Spermatophyta</taxon>
        <taxon>Magnoliopsida</taxon>
        <taxon>eudicotyledons</taxon>
        <taxon>Gunneridae</taxon>
        <taxon>Pentapetalae</taxon>
        <taxon>rosids</taxon>
        <taxon>fabids</taxon>
        <taxon>Malpighiales</taxon>
        <taxon>Rhizophoraceae</taxon>
        <taxon>Rhizophora</taxon>
    </lineage>
</organism>